<dbReference type="OrthoDB" id="2505577at2759"/>
<evidence type="ECO:0000313" key="3">
    <source>
        <dbReference type="Proteomes" id="UP000001072"/>
    </source>
</evidence>
<feature type="region of interest" description="Disordered" evidence="1">
    <location>
        <begin position="367"/>
        <end position="407"/>
    </location>
</feature>
<feature type="region of interest" description="Disordered" evidence="1">
    <location>
        <begin position="297"/>
        <end position="317"/>
    </location>
</feature>
<dbReference type="AlphaFoldDB" id="F4SBN5"/>
<dbReference type="VEuPathDB" id="FungiDB:MELLADRAFT_113958"/>
<reference evidence="3" key="1">
    <citation type="journal article" date="2011" name="Proc. Natl. Acad. Sci. U.S.A.">
        <title>Obligate biotrophy features unraveled by the genomic analysis of rust fungi.</title>
        <authorList>
            <person name="Duplessis S."/>
            <person name="Cuomo C.A."/>
            <person name="Lin Y.-C."/>
            <person name="Aerts A."/>
            <person name="Tisserant E."/>
            <person name="Veneault-Fourrey C."/>
            <person name="Joly D.L."/>
            <person name="Hacquard S."/>
            <person name="Amselem J."/>
            <person name="Cantarel B.L."/>
            <person name="Chiu R."/>
            <person name="Coutinho P.M."/>
            <person name="Feau N."/>
            <person name="Field M."/>
            <person name="Frey P."/>
            <person name="Gelhaye E."/>
            <person name="Goldberg J."/>
            <person name="Grabherr M.G."/>
            <person name="Kodira C.D."/>
            <person name="Kohler A."/>
            <person name="Kuees U."/>
            <person name="Lindquist E.A."/>
            <person name="Lucas S.M."/>
            <person name="Mago R."/>
            <person name="Mauceli E."/>
            <person name="Morin E."/>
            <person name="Murat C."/>
            <person name="Pangilinan J.L."/>
            <person name="Park R."/>
            <person name="Pearson M."/>
            <person name="Quesneville H."/>
            <person name="Rouhier N."/>
            <person name="Sakthikumar S."/>
            <person name="Salamov A.A."/>
            <person name="Schmutz J."/>
            <person name="Selles B."/>
            <person name="Shapiro H."/>
            <person name="Tanguay P."/>
            <person name="Tuskan G.A."/>
            <person name="Henrissat B."/>
            <person name="Van de Peer Y."/>
            <person name="Rouze P."/>
            <person name="Ellis J.G."/>
            <person name="Dodds P.N."/>
            <person name="Schein J.E."/>
            <person name="Zhong S."/>
            <person name="Hamelin R.C."/>
            <person name="Grigoriev I.V."/>
            <person name="Szabo L.J."/>
            <person name="Martin F."/>
        </authorList>
    </citation>
    <scope>NUCLEOTIDE SEQUENCE [LARGE SCALE GENOMIC DNA]</scope>
    <source>
        <strain evidence="3">98AG31 / pathotype 3-4-7</strain>
    </source>
</reference>
<proteinExistence type="predicted"/>
<evidence type="ECO:0000313" key="2">
    <source>
        <dbReference type="EMBL" id="EGF97944.1"/>
    </source>
</evidence>
<organism evidence="3">
    <name type="scientific">Melampsora larici-populina (strain 98AG31 / pathotype 3-4-7)</name>
    <name type="common">Poplar leaf rust fungus</name>
    <dbReference type="NCBI Taxonomy" id="747676"/>
    <lineage>
        <taxon>Eukaryota</taxon>
        <taxon>Fungi</taxon>
        <taxon>Dikarya</taxon>
        <taxon>Basidiomycota</taxon>
        <taxon>Pucciniomycotina</taxon>
        <taxon>Pucciniomycetes</taxon>
        <taxon>Pucciniales</taxon>
        <taxon>Melampsoraceae</taxon>
        <taxon>Melampsora</taxon>
    </lineage>
</organism>
<gene>
    <name evidence="2" type="ORF">MELLADRAFT_113958</name>
</gene>
<protein>
    <submittedName>
        <fullName evidence="2">Uncharacterized protein</fullName>
    </submittedName>
</protein>
<evidence type="ECO:0000256" key="1">
    <source>
        <dbReference type="SAM" id="MobiDB-lite"/>
    </source>
</evidence>
<dbReference type="Proteomes" id="UP000001072">
    <property type="component" value="Unassembled WGS sequence"/>
</dbReference>
<dbReference type="GeneID" id="18925153"/>
<feature type="compositionally biased region" description="Basic residues" evidence="1">
    <location>
        <begin position="398"/>
        <end position="407"/>
    </location>
</feature>
<accession>F4SBN5</accession>
<dbReference type="HOGENOM" id="CLU_676310_0_0_1"/>
<dbReference type="KEGG" id="mlr:MELLADRAFT_113958"/>
<dbReference type="EMBL" id="GL883192">
    <property type="protein sequence ID" value="EGF97944.1"/>
    <property type="molecule type" value="Genomic_DNA"/>
</dbReference>
<dbReference type="InParanoid" id="F4SBN5"/>
<keyword evidence="3" id="KW-1185">Reference proteome</keyword>
<feature type="compositionally biased region" description="Polar residues" evidence="1">
    <location>
        <begin position="368"/>
        <end position="377"/>
    </location>
</feature>
<dbReference type="RefSeq" id="XP_007418802.1">
    <property type="nucleotide sequence ID" value="XM_007418740.1"/>
</dbReference>
<name>F4SBN5_MELLP</name>
<sequence>MELLKTFSRFGNSREVFLSMTGTISTICRQDTFSEEDDDSIQRFSQPLIGSGFILVMVEILSIVICDKKIISSGRICFMKKYSRWNSSLERIINLDNEKMQKIEIIDEQESKMICNLLGEFVLNFGFDQGFESGELKKEIEATKELLIDCFGDEEELKKILRSSRFLTYAMNQLNQWEETGSIDSSIHIDEEVLIEALEDSDTNMIQAGIFIILSSSVPLDSQNFKLIDCLATCSVTIFSAELRFLCFRTLVHLIDSLEFKTKFDSLLHLFNTSSKYIKLEKALVNLVKEKMARSLGKAEEDQNMPTKTMPFGGDLPRDTHDANAIEDVVGEDVSIKSGSEGKVDVAQVSNNVSTGGIKIKIKVPQAKPTTVKTETSPPVPVAAGKRKSAAKPAAAKRIAKKPKTKV</sequence>